<evidence type="ECO:0000313" key="2">
    <source>
        <dbReference type="EMBL" id="KAK8506476.1"/>
    </source>
</evidence>
<dbReference type="Proteomes" id="UP001472677">
    <property type="component" value="Unassembled WGS sequence"/>
</dbReference>
<comment type="caution">
    <text evidence="2">The sequence shown here is derived from an EMBL/GenBank/DDBJ whole genome shotgun (WGS) entry which is preliminary data.</text>
</comment>
<protein>
    <submittedName>
        <fullName evidence="2">Uncharacterized protein</fullName>
    </submittedName>
</protein>
<organism evidence="2 3">
    <name type="scientific">Hibiscus sabdariffa</name>
    <name type="common">roselle</name>
    <dbReference type="NCBI Taxonomy" id="183260"/>
    <lineage>
        <taxon>Eukaryota</taxon>
        <taxon>Viridiplantae</taxon>
        <taxon>Streptophyta</taxon>
        <taxon>Embryophyta</taxon>
        <taxon>Tracheophyta</taxon>
        <taxon>Spermatophyta</taxon>
        <taxon>Magnoliopsida</taxon>
        <taxon>eudicotyledons</taxon>
        <taxon>Gunneridae</taxon>
        <taxon>Pentapetalae</taxon>
        <taxon>rosids</taxon>
        <taxon>malvids</taxon>
        <taxon>Malvales</taxon>
        <taxon>Malvaceae</taxon>
        <taxon>Malvoideae</taxon>
        <taxon>Hibiscus</taxon>
    </lineage>
</organism>
<name>A0ABR2BH26_9ROSI</name>
<accession>A0ABR2BH26</accession>
<dbReference type="EMBL" id="JBBPBM010000118">
    <property type="protein sequence ID" value="KAK8506476.1"/>
    <property type="molecule type" value="Genomic_DNA"/>
</dbReference>
<proteinExistence type="predicted"/>
<feature type="region of interest" description="Disordered" evidence="1">
    <location>
        <begin position="19"/>
        <end position="46"/>
    </location>
</feature>
<gene>
    <name evidence="2" type="ORF">V6N12_034205</name>
</gene>
<keyword evidence="3" id="KW-1185">Reference proteome</keyword>
<evidence type="ECO:0000313" key="3">
    <source>
        <dbReference type="Proteomes" id="UP001472677"/>
    </source>
</evidence>
<evidence type="ECO:0000256" key="1">
    <source>
        <dbReference type="SAM" id="MobiDB-lite"/>
    </source>
</evidence>
<sequence length="90" mass="9892">MMKGKVGVVMDVGFGNEIVKDEQSSGSMEVGGELDEDDEGPSIHAHTRTVCPITYADKERLHVETKGQTGRYCILPYSRDHFSHGTHAQS</sequence>
<reference evidence="2 3" key="1">
    <citation type="journal article" date="2024" name="G3 (Bethesda)">
        <title>Genome assembly of Hibiscus sabdariffa L. provides insights into metabolisms of medicinal natural products.</title>
        <authorList>
            <person name="Kim T."/>
        </authorList>
    </citation>
    <scope>NUCLEOTIDE SEQUENCE [LARGE SCALE GENOMIC DNA]</scope>
    <source>
        <strain evidence="2">TK-2024</strain>
        <tissue evidence="2">Old leaves</tissue>
    </source>
</reference>